<accession>A0A397J2N2</accession>
<dbReference type="OrthoDB" id="2449818at2759"/>
<dbReference type="PANTHER" id="PTHR32094">
    <property type="entry name" value="FANCONI ANEMIA GROUP E PROTEIN"/>
    <property type="match status" value="1"/>
</dbReference>
<sequence>MANFHPIHKKLLQQWKSKLIISSNLFPSPTLDQVFKDNSDIENWIQELEKTNGNRSRILPGKESSLSSSSSSSSSLNNNYINSKRKQKRRKRNENGFDLKKEIENDKNEKVVKGDDNEDDKLFHSTSNKSSSLENTLEKTSEEKEAVIKTKENNNEISNQIIIIIQNIKFKLQSIIQTGNFDKVKEILPEFNNLMKLPHVQLHKVFDNLGLIELNDDDEILTILCNDIIQRNDIAYQNYVMFFKYTLLKKVRKLTSNPSRNFLTNIINTAKIKSKPIVSGLILPLIRGPFIIEPPQLEVILRTIESGLDQNSLVTLLTEMFSESQSHPTFNIDNIDNIDSNIDNIDNTIVDEVPYSLSLPQSPWNDSMIEIIFTLISQNFHLDPQDKHHQLILSNLLFHLNLNIERLPRNTKLCQILMLLVTKHSNDVLDILENILEIVKKSNAFVKKGVIGRCNYLIIGREKKGGKKINRK</sequence>
<feature type="compositionally biased region" description="Polar residues" evidence="1">
    <location>
        <begin position="124"/>
        <end position="135"/>
    </location>
</feature>
<evidence type="ECO:0000313" key="3">
    <source>
        <dbReference type="Proteomes" id="UP000266861"/>
    </source>
</evidence>
<dbReference type="InterPro" id="IPR039685">
    <property type="entry name" value="FANCE"/>
</dbReference>
<evidence type="ECO:0000313" key="2">
    <source>
        <dbReference type="EMBL" id="RHZ81192.1"/>
    </source>
</evidence>
<proteinExistence type="predicted"/>
<organism evidence="2 3">
    <name type="scientific">Diversispora epigaea</name>
    <dbReference type="NCBI Taxonomy" id="1348612"/>
    <lineage>
        <taxon>Eukaryota</taxon>
        <taxon>Fungi</taxon>
        <taxon>Fungi incertae sedis</taxon>
        <taxon>Mucoromycota</taxon>
        <taxon>Glomeromycotina</taxon>
        <taxon>Glomeromycetes</taxon>
        <taxon>Diversisporales</taxon>
        <taxon>Diversisporaceae</taxon>
        <taxon>Diversispora</taxon>
    </lineage>
</organism>
<reference evidence="2 3" key="1">
    <citation type="submission" date="2018-08" db="EMBL/GenBank/DDBJ databases">
        <title>Genome and evolution of the arbuscular mycorrhizal fungus Diversispora epigaea (formerly Glomus versiforme) and its bacterial endosymbionts.</title>
        <authorList>
            <person name="Sun X."/>
            <person name="Fei Z."/>
            <person name="Harrison M."/>
        </authorList>
    </citation>
    <scope>NUCLEOTIDE SEQUENCE [LARGE SCALE GENOMIC DNA]</scope>
    <source>
        <strain evidence="2 3">IT104</strain>
    </source>
</reference>
<feature type="region of interest" description="Disordered" evidence="1">
    <location>
        <begin position="55"/>
        <end position="138"/>
    </location>
</feature>
<feature type="compositionally biased region" description="Basic residues" evidence="1">
    <location>
        <begin position="83"/>
        <end position="92"/>
    </location>
</feature>
<dbReference type="STRING" id="1348612.A0A397J2N2"/>
<feature type="compositionally biased region" description="Low complexity" evidence="1">
    <location>
        <begin position="64"/>
        <end position="76"/>
    </location>
</feature>
<name>A0A397J2N2_9GLOM</name>
<evidence type="ECO:0008006" key="4">
    <source>
        <dbReference type="Google" id="ProtNLM"/>
    </source>
</evidence>
<dbReference type="AlphaFoldDB" id="A0A397J2N2"/>
<dbReference type="GO" id="GO:0043240">
    <property type="term" value="C:Fanconi anaemia nuclear complex"/>
    <property type="evidence" value="ECO:0007669"/>
    <property type="project" value="InterPro"/>
</dbReference>
<feature type="compositionally biased region" description="Basic and acidic residues" evidence="1">
    <location>
        <begin position="93"/>
        <end position="123"/>
    </location>
</feature>
<evidence type="ECO:0000256" key="1">
    <source>
        <dbReference type="SAM" id="MobiDB-lite"/>
    </source>
</evidence>
<dbReference type="GO" id="GO:0036297">
    <property type="term" value="P:interstrand cross-link repair"/>
    <property type="evidence" value="ECO:0007669"/>
    <property type="project" value="InterPro"/>
</dbReference>
<dbReference type="EMBL" id="PQFF01000115">
    <property type="protein sequence ID" value="RHZ81192.1"/>
    <property type="molecule type" value="Genomic_DNA"/>
</dbReference>
<dbReference type="Proteomes" id="UP000266861">
    <property type="component" value="Unassembled WGS sequence"/>
</dbReference>
<dbReference type="Gene3D" id="1.25.40.480">
    <property type="match status" value="1"/>
</dbReference>
<dbReference type="PANTHER" id="PTHR32094:SF5">
    <property type="entry name" value="FANCONI ANEMIA GROUP E PROTEIN"/>
    <property type="match status" value="1"/>
</dbReference>
<protein>
    <recommendedName>
        <fullName evidence="4">Fanconi Anaemia group E protein C-terminal domain-containing protein</fullName>
    </recommendedName>
</protein>
<gene>
    <name evidence="2" type="ORF">Glove_123g203</name>
</gene>
<comment type="caution">
    <text evidence="2">The sequence shown here is derived from an EMBL/GenBank/DDBJ whole genome shotgun (WGS) entry which is preliminary data.</text>
</comment>
<keyword evidence="3" id="KW-1185">Reference proteome</keyword>